<dbReference type="PANTHER" id="PTHR16515:SF49">
    <property type="entry name" value="GASTRULA ZINC FINGER PROTEIN XLCGF49.1-LIKE-RELATED"/>
    <property type="match status" value="1"/>
</dbReference>
<gene>
    <name evidence="10" type="primary">ORF42918</name>
</gene>
<feature type="region of interest" description="Disordered" evidence="8">
    <location>
        <begin position="39"/>
        <end position="62"/>
    </location>
</feature>
<dbReference type="GO" id="GO:0010468">
    <property type="term" value="P:regulation of gene expression"/>
    <property type="evidence" value="ECO:0007669"/>
    <property type="project" value="TreeGrafter"/>
</dbReference>
<evidence type="ECO:0000259" key="9">
    <source>
        <dbReference type="PROSITE" id="PS50157"/>
    </source>
</evidence>
<dbReference type="InterPro" id="IPR050331">
    <property type="entry name" value="Zinc_finger"/>
</dbReference>
<dbReference type="AlphaFoldDB" id="A0A0B6Z169"/>
<evidence type="ECO:0000256" key="7">
    <source>
        <dbReference type="PROSITE-ProRule" id="PRU00042"/>
    </source>
</evidence>
<dbReference type="PROSITE" id="PS50157">
    <property type="entry name" value="ZINC_FINGER_C2H2_2"/>
    <property type="match status" value="2"/>
</dbReference>
<organism evidence="10">
    <name type="scientific">Arion vulgaris</name>
    <dbReference type="NCBI Taxonomy" id="1028688"/>
    <lineage>
        <taxon>Eukaryota</taxon>
        <taxon>Metazoa</taxon>
        <taxon>Spiralia</taxon>
        <taxon>Lophotrochozoa</taxon>
        <taxon>Mollusca</taxon>
        <taxon>Gastropoda</taxon>
        <taxon>Heterobranchia</taxon>
        <taxon>Euthyneura</taxon>
        <taxon>Panpulmonata</taxon>
        <taxon>Eupulmonata</taxon>
        <taxon>Stylommatophora</taxon>
        <taxon>Helicina</taxon>
        <taxon>Arionoidea</taxon>
        <taxon>Arionidae</taxon>
        <taxon>Arion</taxon>
    </lineage>
</organism>
<keyword evidence="4 7" id="KW-0863">Zinc-finger</keyword>
<proteinExistence type="predicted"/>
<protein>
    <recommendedName>
        <fullName evidence="9">C2H2-type domain-containing protein</fullName>
    </recommendedName>
</protein>
<evidence type="ECO:0000256" key="4">
    <source>
        <dbReference type="ARBA" id="ARBA00022771"/>
    </source>
</evidence>
<evidence type="ECO:0000256" key="1">
    <source>
        <dbReference type="ARBA" id="ARBA00004123"/>
    </source>
</evidence>
<accession>A0A0B6Z169</accession>
<keyword evidence="2" id="KW-0479">Metal-binding</keyword>
<reference evidence="10" key="1">
    <citation type="submission" date="2014-12" db="EMBL/GenBank/DDBJ databases">
        <title>Insight into the proteome of Arion vulgaris.</title>
        <authorList>
            <person name="Aradska J."/>
            <person name="Bulat T."/>
            <person name="Smidak R."/>
            <person name="Sarate P."/>
            <person name="Gangsoo J."/>
            <person name="Sialana F."/>
            <person name="Bilban M."/>
            <person name="Lubec G."/>
        </authorList>
    </citation>
    <scope>NUCLEOTIDE SEQUENCE</scope>
    <source>
        <tissue evidence="10">Skin</tissue>
    </source>
</reference>
<dbReference type="GO" id="GO:0005634">
    <property type="term" value="C:nucleus"/>
    <property type="evidence" value="ECO:0007669"/>
    <property type="project" value="UniProtKB-SubCell"/>
</dbReference>
<evidence type="ECO:0000256" key="6">
    <source>
        <dbReference type="ARBA" id="ARBA00023242"/>
    </source>
</evidence>
<dbReference type="SUPFAM" id="SSF57667">
    <property type="entry name" value="beta-beta-alpha zinc fingers"/>
    <property type="match status" value="1"/>
</dbReference>
<evidence type="ECO:0000313" key="10">
    <source>
        <dbReference type="EMBL" id="CEK61676.1"/>
    </source>
</evidence>
<keyword evidence="6" id="KW-0539">Nucleus</keyword>
<dbReference type="InterPro" id="IPR013087">
    <property type="entry name" value="Znf_C2H2_type"/>
</dbReference>
<dbReference type="FunFam" id="3.30.160.60:FF:000446">
    <property type="entry name" value="Zinc finger protein"/>
    <property type="match status" value="2"/>
</dbReference>
<sequence>NINLFSTKNCHLHQVHIFFITGLYRQGWSRQSHSNLKFTSKSPIGTSQKAFHPTSAQSQDMSQGNSSFCQTTNSIQCPEIMLQDSLTLNMSQTLDQDKPFCCSVCGKGFLSSTGFNLHMQAHEGRRFMCTVCDSRFNQKVHLKTHLKGVHKLAQCLTCSELFGLGFEYNQHVLHCNLSS</sequence>
<evidence type="ECO:0000256" key="3">
    <source>
        <dbReference type="ARBA" id="ARBA00022737"/>
    </source>
</evidence>
<dbReference type="SMART" id="SM00355">
    <property type="entry name" value="ZnF_C2H2"/>
    <property type="match status" value="3"/>
</dbReference>
<feature type="domain" description="C2H2-type" evidence="9">
    <location>
        <begin position="127"/>
        <end position="150"/>
    </location>
</feature>
<evidence type="ECO:0000256" key="2">
    <source>
        <dbReference type="ARBA" id="ARBA00022723"/>
    </source>
</evidence>
<dbReference type="PANTHER" id="PTHR16515">
    <property type="entry name" value="PR DOMAIN ZINC FINGER PROTEIN"/>
    <property type="match status" value="1"/>
</dbReference>
<dbReference type="Pfam" id="PF12874">
    <property type="entry name" value="zf-met"/>
    <property type="match status" value="1"/>
</dbReference>
<comment type="subcellular location">
    <subcellularLocation>
        <location evidence="1">Nucleus</location>
    </subcellularLocation>
</comment>
<feature type="non-terminal residue" evidence="10">
    <location>
        <position position="1"/>
    </location>
</feature>
<keyword evidence="5" id="KW-0862">Zinc</keyword>
<name>A0A0B6Z169_9EUPU</name>
<dbReference type="GO" id="GO:0008270">
    <property type="term" value="F:zinc ion binding"/>
    <property type="evidence" value="ECO:0007669"/>
    <property type="project" value="UniProtKB-KW"/>
</dbReference>
<keyword evidence="3" id="KW-0677">Repeat</keyword>
<evidence type="ECO:0000256" key="8">
    <source>
        <dbReference type="SAM" id="MobiDB-lite"/>
    </source>
</evidence>
<dbReference type="EMBL" id="HACG01014811">
    <property type="protein sequence ID" value="CEK61676.1"/>
    <property type="molecule type" value="Transcribed_RNA"/>
</dbReference>
<feature type="domain" description="C2H2-type" evidence="9">
    <location>
        <begin position="100"/>
        <end position="127"/>
    </location>
</feature>
<dbReference type="Gene3D" id="3.30.160.60">
    <property type="entry name" value="Classic Zinc Finger"/>
    <property type="match status" value="2"/>
</dbReference>
<evidence type="ECO:0000256" key="5">
    <source>
        <dbReference type="ARBA" id="ARBA00022833"/>
    </source>
</evidence>
<dbReference type="InterPro" id="IPR036236">
    <property type="entry name" value="Znf_C2H2_sf"/>
</dbReference>
<dbReference type="PROSITE" id="PS00028">
    <property type="entry name" value="ZINC_FINGER_C2H2_1"/>
    <property type="match status" value="2"/>
</dbReference>